<organism evidence="1 2">
    <name type="scientific">Pythium oligandrum</name>
    <name type="common">Mycoparasitic fungus</name>
    <dbReference type="NCBI Taxonomy" id="41045"/>
    <lineage>
        <taxon>Eukaryota</taxon>
        <taxon>Sar</taxon>
        <taxon>Stramenopiles</taxon>
        <taxon>Oomycota</taxon>
        <taxon>Peronosporomycetes</taxon>
        <taxon>Pythiales</taxon>
        <taxon>Pythiaceae</taxon>
        <taxon>Pythium</taxon>
    </lineage>
</organism>
<accession>A0A8K1CE47</accession>
<protein>
    <submittedName>
        <fullName evidence="1">Uncharacterized protein</fullName>
    </submittedName>
</protein>
<gene>
    <name evidence="1" type="ORF">Poli38472_013659</name>
</gene>
<dbReference type="EMBL" id="SPLM01000077">
    <property type="protein sequence ID" value="TMW61196.1"/>
    <property type="molecule type" value="Genomic_DNA"/>
</dbReference>
<keyword evidence="2" id="KW-1185">Reference proteome</keyword>
<name>A0A8K1CE47_PYTOL</name>
<reference evidence="1" key="1">
    <citation type="submission" date="2019-03" db="EMBL/GenBank/DDBJ databases">
        <title>Long read genome sequence of the mycoparasitic Pythium oligandrum ATCC 38472 isolated from sugarbeet rhizosphere.</title>
        <authorList>
            <person name="Gaulin E."/>
        </authorList>
    </citation>
    <scope>NUCLEOTIDE SEQUENCE</scope>
    <source>
        <strain evidence="1">ATCC 38472_TT</strain>
    </source>
</reference>
<comment type="caution">
    <text evidence="1">The sequence shown here is derived from an EMBL/GenBank/DDBJ whole genome shotgun (WGS) entry which is preliminary data.</text>
</comment>
<proteinExistence type="predicted"/>
<sequence>MANPGLKTKDFVVEDNMIPRADLVGYAQRFANCLSILGAENQSEYRRSLPATDKDGSRHLHLAIGLHVRDIGDDVGQMQKQIGNLEEEKTTIVTKELPQLQETQFKVSFASKKLDESWRCSTSGNMSVEFILLVDGQTVELKIADFVVEDNSIPRASLVNYAQRFANCLEVATTSDQNEYRRSLTPSEKDGSRHLHLAIQLHVGGFDTQLEYAFLLMPIALERVDILAAQVRDLDDMIKGLMAQMASAKVTADGDGLARILNKIETIETKEKEKRELTYAQLVTTGSASANHLTWSLSSPTASSPFTMIMSSSMAMLEVSGLFLITVHFPSKCGEVFEIKVNDVVVQTLANGEGDKYDDSLAFGRPKKLRASTTLTMTERCR</sequence>
<dbReference type="Proteomes" id="UP000794436">
    <property type="component" value="Unassembled WGS sequence"/>
</dbReference>
<evidence type="ECO:0000313" key="2">
    <source>
        <dbReference type="Proteomes" id="UP000794436"/>
    </source>
</evidence>
<dbReference type="AlphaFoldDB" id="A0A8K1CE47"/>
<evidence type="ECO:0000313" key="1">
    <source>
        <dbReference type="EMBL" id="TMW61196.1"/>
    </source>
</evidence>